<evidence type="ECO:0000313" key="1">
    <source>
        <dbReference type="EMBL" id="ORW73719.1"/>
    </source>
</evidence>
<proteinExistence type="predicted"/>
<gene>
    <name evidence="1" type="ORF">AWC23_06460</name>
</gene>
<dbReference type="Pfam" id="PF11136">
    <property type="entry name" value="DUF2889"/>
    <property type="match status" value="1"/>
</dbReference>
<dbReference type="EMBL" id="LQPR01000013">
    <property type="protein sequence ID" value="ORW73719.1"/>
    <property type="molecule type" value="Genomic_DNA"/>
</dbReference>
<reference evidence="1 2" key="1">
    <citation type="submission" date="2016-01" db="EMBL/GenBank/DDBJ databases">
        <title>The new phylogeny of the genus Mycobacterium.</title>
        <authorList>
            <person name="Tarcisio F."/>
            <person name="Conor M."/>
            <person name="Antonella G."/>
            <person name="Elisabetta G."/>
            <person name="Giulia F.S."/>
            <person name="Sara T."/>
            <person name="Anna F."/>
            <person name="Clotilde B."/>
            <person name="Roberto B."/>
            <person name="Veronica D.S."/>
            <person name="Fabio R."/>
            <person name="Monica P."/>
            <person name="Olivier J."/>
            <person name="Enrico T."/>
            <person name="Nicola S."/>
        </authorList>
    </citation>
    <scope>NUCLEOTIDE SEQUENCE [LARGE SCALE GENOMIC DNA]</scope>
    <source>
        <strain evidence="1 2">DSM 44616</strain>
    </source>
</reference>
<keyword evidence="2" id="KW-1185">Reference proteome</keyword>
<name>A0AAJ3NS53_9MYCO</name>
<accession>A0AAJ3NS53</accession>
<dbReference type="AlphaFoldDB" id="A0AAJ3NS53"/>
<protein>
    <recommendedName>
        <fullName evidence="3">DUF2889 domain-containing protein</fullName>
    </recommendedName>
</protein>
<sequence length="220" mass="23526">MRPSLRITDPIPNACCITRDAVTTTPQPDQPAVMRSKTLTVHPIGAQTYRFRARLTDVSSAGDYGPAADAPDGREERTIHDFGVTGVIEGPALAIAEITLDAATHPYHQCPAILPSCEALVGCSLANQWRAVVLDTFRATAGCTHVTTLLLGLAEARTMVFFLEMNARTAYNDTTLRNGSWTATGLQVAPTIEGACHVLAPGAPNIQRARAVTMNRSSSR</sequence>
<evidence type="ECO:0000313" key="2">
    <source>
        <dbReference type="Proteomes" id="UP000193387"/>
    </source>
</evidence>
<evidence type="ECO:0008006" key="3">
    <source>
        <dbReference type="Google" id="ProtNLM"/>
    </source>
</evidence>
<dbReference type="InterPro" id="IPR021312">
    <property type="entry name" value="DUF2889"/>
</dbReference>
<comment type="caution">
    <text evidence="1">The sequence shown here is derived from an EMBL/GenBank/DDBJ whole genome shotgun (WGS) entry which is preliminary data.</text>
</comment>
<organism evidence="1 2">
    <name type="scientific">Mycobacterium saskatchewanense</name>
    <dbReference type="NCBI Taxonomy" id="220927"/>
    <lineage>
        <taxon>Bacteria</taxon>
        <taxon>Bacillati</taxon>
        <taxon>Actinomycetota</taxon>
        <taxon>Actinomycetes</taxon>
        <taxon>Mycobacteriales</taxon>
        <taxon>Mycobacteriaceae</taxon>
        <taxon>Mycobacterium</taxon>
        <taxon>Mycobacterium simiae complex</taxon>
    </lineage>
</organism>
<dbReference type="RefSeq" id="WP_085254495.1">
    <property type="nucleotide sequence ID" value="NZ_AP022573.1"/>
</dbReference>
<dbReference type="Proteomes" id="UP000193387">
    <property type="component" value="Unassembled WGS sequence"/>
</dbReference>